<dbReference type="AlphaFoldDB" id="A0A1E5XVJ4"/>
<dbReference type="RefSeq" id="WP_069908253.1">
    <property type="nucleotide sequence ID" value="NZ_LAJE02000066.1"/>
</dbReference>
<keyword evidence="3" id="KW-1185">Reference proteome</keyword>
<accession>A0A1E5XVJ4</accession>
<evidence type="ECO:0000313" key="3">
    <source>
        <dbReference type="Proteomes" id="UP000095463"/>
    </source>
</evidence>
<dbReference type="Proteomes" id="UP000095463">
    <property type="component" value="Unassembled WGS sequence"/>
</dbReference>
<dbReference type="InterPro" id="IPR029068">
    <property type="entry name" value="Glyas_Bleomycin-R_OHBP_Dase"/>
</dbReference>
<dbReference type="PROSITE" id="PS51819">
    <property type="entry name" value="VOC"/>
    <property type="match status" value="1"/>
</dbReference>
<gene>
    <name evidence="2" type="ORF">VW23_010760</name>
</gene>
<comment type="caution">
    <text evidence="2">The sequence shown here is derived from an EMBL/GenBank/DDBJ whole genome shotgun (WGS) entry which is preliminary data.</text>
</comment>
<evidence type="ECO:0000259" key="1">
    <source>
        <dbReference type="PROSITE" id="PS51819"/>
    </source>
</evidence>
<dbReference type="InterPro" id="IPR004360">
    <property type="entry name" value="Glyas_Fos-R_dOase_dom"/>
</dbReference>
<dbReference type="InterPro" id="IPR051332">
    <property type="entry name" value="Fosfomycin_Res_Enzymes"/>
</dbReference>
<dbReference type="PANTHER" id="PTHR36113">
    <property type="entry name" value="LYASE, PUTATIVE-RELATED-RELATED"/>
    <property type="match status" value="1"/>
</dbReference>
<protein>
    <submittedName>
        <fullName evidence="2">Glyoxalase</fullName>
    </submittedName>
</protein>
<organism evidence="2 3">
    <name type="scientific">Devosia insulae DS-56</name>
    <dbReference type="NCBI Taxonomy" id="1116389"/>
    <lineage>
        <taxon>Bacteria</taxon>
        <taxon>Pseudomonadati</taxon>
        <taxon>Pseudomonadota</taxon>
        <taxon>Alphaproteobacteria</taxon>
        <taxon>Hyphomicrobiales</taxon>
        <taxon>Devosiaceae</taxon>
        <taxon>Devosia</taxon>
    </lineage>
</organism>
<dbReference type="OrthoDB" id="7223073at2"/>
<dbReference type="Gene3D" id="3.10.180.10">
    <property type="entry name" value="2,3-Dihydroxybiphenyl 1,2-Dioxygenase, domain 1"/>
    <property type="match status" value="1"/>
</dbReference>
<dbReference type="Pfam" id="PF00903">
    <property type="entry name" value="Glyoxalase"/>
    <property type="match status" value="1"/>
</dbReference>
<sequence length="112" mass="12456">MILNHLNLAVTDAGEAADFLVSYFGMRREPGGNKNFVVLRDDAEIVLTLMKDKRTAYPGNFHIGFIHESEADVDALNQRLKTDGFDVAPPERHHAWTFYVEAPGGITVEVLA</sequence>
<dbReference type="SUPFAM" id="SSF54593">
    <property type="entry name" value="Glyoxalase/Bleomycin resistance protein/Dihydroxybiphenyl dioxygenase"/>
    <property type="match status" value="1"/>
</dbReference>
<feature type="domain" description="VOC" evidence="1">
    <location>
        <begin position="2"/>
        <end position="112"/>
    </location>
</feature>
<dbReference type="EMBL" id="LAJE02000066">
    <property type="protein sequence ID" value="OEO32609.1"/>
    <property type="molecule type" value="Genomic_DNA"/>
</dbReference>
<name>A0A1E5XVJ4_9HYPH</name>
<dbReference type="PANTHER" id="PTHR36113:SF3">
    <property type="entry name" value="SLL5075 PROTEIN"/>
    <property type="match status" value="1"/>
</dbReference>
<evidence type="ECO:0000313" key="2">
    <source>
        <dbReference type="EMBL" id="OEO32609.1"/>
    </source>
</evidence>
<reference evidence="2 3" key="1">
    <citation type="journal article" date="2015" name="Genome Announc.">
        <title>Genome Assemblies of Three Soil-Associated Devosia species: D. insulae, D. limi, and D. soli.</title>
        <authorList>
            <person name="Hassan Y.I."/>
            <person name="Lepp D."/>
            <person name="Zhou T."/>
        </authorList>
    </citation>
    <scope>NUCLEOTIDE SEQUENCE [LARGE SCALE GENOMIC DNA]</scope>
    <source>
        <strain evidence="2 3">DS-56</strain>
    </source>
</reference>
<proteinExistence type="predicted"/>
<dbReference type="InterPro" id="IPR037523">
    <property type="entry name" value="VOC_core"/>
</dbReference>
<dbReference type="CDD" id="cd06587">
    <property type="entry name" value="VOC"/>
    <property type="match status" value="1"/>
</dbReference>